<organism evidence="3 4">
    <name type="scientific">Cocos nucifera</name>
    <name type="common">Coconut palm</name>
    <dbReference type="NCBI Taxonomy" id="13894"/>
    <lineage>
        <taxon>Eukaryota</taxon>
        <taxon>Viridiplantae</taxon>
        <taxon>Streptophyta</taxon>
        <taxon>Embryophyta</taxon>
        <taxon>Tracheophyta</taxon>
        <taxon>Spermatophyta</taxon>
        <taxon>Magnoliopsida</taxon>
        <taxon>Liliopsida</taxon>
        <taxon>Arecaceae</taxon>
        <taxon>Arecoideae</taxon>
        <taxon>Cocoseae</taxon>
        <taxon>Attaleinae</taxon>
        <taxon>Cocos</taxon>
    </lineage>
</organism>
<proteinExistence type="predicted"/>
<evidence type="ECO:0000256" key="1">
    <source>
        <dbReference type="SAM" id="MobiDB-lite"/>
    </source>
</evidence>
<keyword evidence="4" id="KW-1185">Reference proteome</keyword>
<feature type="region of interest" description="Disordered" evidence="1">
    <location>
        <begin position="1"/>
        <end position="54"/>
    </location>
</feature>
<gene>
    <name evidence="3" type="ORF">COCNU_10G006340</name>
</gene>
<evidence type="ECO:0000313" key="3">
    <source>
        <dbReference type="EMBL" id="KAG1362415.1"/>
    </source>
</evidence>
<reference evidence="3" key="2">
    <citation type="submission" date="2019-07" db="EMBL/GenBank/DDBJ databases">
        <authorList>
            <person name="Yang Y."/>
            <person name="Bocs S."/>
            <person name="Baudouin L."/>
        </authorList>
    </citation>
    <scope>NUCLEOTIDE SEQUENCE</scope>
    <source>
        <tissue evidence="3">Spear leaf of Hainan Tall coconut</tissue>
    </source>
</reference>
<keyword evidence="2" id="KW-0472">Membrane</keyword>
<comment type="caution">
    <text evidence="3">The sequence shown here is derived from an EMBL/GenBank/DDBJ whole genome shotgun (WGS) entry which is preliminary data.</text>
</comment>
<accession>A0A8K0ILU1</accession>
<dbReference type="EMBL" id="CM017881">
    <property type="protein sequence ID" value="KAG1362415.1"/>
    <property type="molecule type" value="Genomic_DNA"/>
</dbReference>
<feature type="transmembrane region" description="Helical" evidence="2">
    <location>
        <begin position="87"/>
        <end position="107"/>
    </location>
</feature>
<sequence>MPVDDGGDRMREGGVMGTDSERRSQWRVKEEEAGSGDGGPPPPPIGIISRKEVERKPRKEGSLLHLIGYKRLGLTKWAKLARGNAQLIFLGHRVGLGPCCLFFLLLFD</sequence>
<feature type="compositionally biased region" description="Basic and acidic residues" evidence="1">
    <location>
        <begin position="1"/>
        <end position="12"/>
    </location>
</feature>
<name>A0A8K0ILU1_COCNU</name>
<feature type="compositionally biased region" description="Basic and acidic residues" evidence="1">
    <location>
        <begin position="19"/>
        <end position="32"/>
    </location>
</feature>
<evidence type="ECO:0000256" key="2">
    <source>
        <dbReference type="SAM" id="Phobius"/>
    </source>
</evidence>
<keyword evidence="2" id="KW-0812">Transmembrane</keyword>
<reference evidence="3" key="1">
    <citation type="journal article" date="2017" name="Gigascience">
        <title>The genome draft of coconut (Cocos nucifera).</title>
        <authorList>
            <person name="Xiao Y."/>
            <person name="Xu P."/>
            <person name="Fan H."/>
            <person name="Baudouin L."/>
            <person name="Xia W."/>
            <person name="Bocs S."/>
            <person name="Xu J."/>
            <person name="Li Q."/>
            <person name="Guo A."/>
            <person name="Zhou L."/>
            <person name="Li J."/>
            <person name="Wu Y."/>
            <person name="Ma Z."/>
            <person name="Armero A."/>
            <person name="Issali A.E."/>
            <person name="Liu N."/>
            <person name="Peng M."/>
            <person name="Yang Y."/>
        </authorList>
    </citation>
    <scope>NUCLEOTIDE SEQUENCE</scope>
    <source>
        <tissue evidence="3">Spear leaf of Hainan Tall coconut</tissue>
    </source>
</reference>
<keyword evidence="2" id="KW-1133">Transmembrane helix</keyword>
<protein>
    <submittedName>
        <fullName evidence="3">Uncharacterized protein</fullName>
    </submittedName>
</protein>
<evidence type="ECO:0000313" key="4">
    <source>
        <dbReference type="Proteomes" id="UP000797356"/>
    </source>
</evidence>
<dbReference type="AlphaFoldDB" id="A0A8K0ILU1"/>
<dbReference type="Proteomes" id="UP000797356">
    <property type="component" value="Chromosome 10"/>
</dbReference>